<protein>
    <submittedName>
        <fullName evidence="3">MaoC-like dehydratase</fullName>
    </submittedName>
</protein>
<evidence type="ECO:0000259" key="1">
    <source>
        <dbReference type="Pfam" id="PF01575"/>
    </source>
</evidence>
<reference evidence="3 4" key="1">
    <citation type="journal article" date="2014" name="Int. J. Syst. Evol. Microbiol.">
        <title>Celeribacter indicus sp. nov., a polycyclic aromatic hydrocarbon-degrading bacterium from deep-sea sediment and reclassification of Huaishuia halophila as Celeribacter halophilus comb. nov.</title>
        <authorList>
            <person name="Lai Q."/>
            <person name="Cao J."/>
            <person name="Yuan J."/>
            <person name="Li F."/>
            <person name="Shao Z."/>
        </authorList>
    </citation>
    <scope>NUCLEOTIDE SEQUENCE [LARGE SCALE GENOMIC DNA]</scope>
    <source>
        <strain evidence="3">P73</strain>
    </source>
</reference>
<evidence type="ECO:0000313" key="3">
    <source>
        <dbReference type="EMBL" id="AJE46727.1"/>
    </source>
</evidence>
<organism evidence="3 4">
    <name type="scientific">Celeribacter indicus</name>
    <dbReference type="NCBI Taxonomy" id="1208324"/>
    <lineage>
        <taxon>Bacteria</taxon>
        <taxon>Pseudomonadati</taxon>
        <taxon>Pseudomonadota</taxon>
        <taxon>Alphaproteobacteria</taxon>
        <taxon>Rhodobacterales</taxon>
        <taxon>Roseobacteraceae</taxon>
        <taxon>Celeribacter</taxon>
    </lineage>
</organism>
<dbReference type="GO" id="GO:0006635">
    <property type="term" value="P:fatty acid beta-oxidation"/>
    <property type="evidence" value="ECO:0007669"/>
    <property type="project" value="TreeGrafter"/>
</dbReference>
<dbReference type="KEGG" id="cid:P73_2012"/>
<dbReference type="CDD" id="cd03448">
    <property type="entry name" value="HDE_HSD"/>
    <property type="match status" value="1"/>
</dbReference>
<dbReference type="PANTHER" id="PTHR13078">
    <property type="entry name" value="PEROXISOMAL MULTIFUNCTIONAL ENZYME TYPE 2-RELATED"/>
    <property type="match status" value="1"/>
</dbReference>
<dbReference type="HOGENOM" id="CLU_040078_1_0_5"/>
<dbReference type="GO" id="GO:0044594">
    <property type="term" value="F:17-beta-hydroxysteroid dehydrogenase (NAD+) activity"/>
    <property type="evidence" value="ECO:0007669"/>
    <property type="project" value="TreeGrafter"/>
</dbReference>
<dbReference type="RefSeq" id="WP_043869478.1">
    <property type="nucleotide sequence ID" value="NZ_CP004393.1"/>
</dbReference>
<dbReference type="Pfam" id="PF22622">
    <property type="entry name" value="MFE-2_hydrat-2_N"/>
    <property type="match status" value="1"/>
</dbReference>
<sequence>MIDIEKLKAYRIPDTHTTLTKRDTMLYALGAGVGQNPFAPEELKYVYEKDLVALPTMATCLATPYAWIRQAEVGFGGKSVHAGTTIRLHRPIPVEGEFYGRSEIAEILDKGPGKAVIVTVHRKVYETGSDELVYETWWTNMYRGDGGAGGESASRFPVQEIPDGAPDHAFDVRVIPQQHLIYRLSGDYNPLHADPEVAKAHGFPKPILHGLSTYAASGFAILKGLCGNDPTRLRLIGGRFTSPVYPEDVLRIKVWTGPDGLAFQTTVPARDDVVVIDNGRLEIA</sequence>
<dbReference type="AlphaFoldDB" id="A0A0B5E2Q9"/>
<dbReference type="OrthoDB" id="5522043at2"/>
<accession>A0A0B5E2Q9</accession>
<dbReference type="STRING" id="1208324.P73_2012"/>
<evidence type="ECO:0000313" key="4">
    <source>
        <dbReference type="Proteomes" id="UP000031521"/>
    </source>
</evidence>
<evidence type="ECO:0000259" key="2">
    <source>
        <dbReference type="Pfam" id="PF22622"/>
    </source>
</evidence>
<feature type="domain" description="MaoC-like" evidence="1">
    <location>
        <begin position="159"/>
        <end position="265"/>
    </location>
</feature>
<dbReference type="GO" id="GO:0004300">
    <property type="term" value="F:enoyl-CoA hydratase activity"/>
    <property type="evidence" value="ECO:0007669"/>
    <property type="project" value="TreeGrafter"/>
</dbReference>
<name>A0A0B5E2Q9_9RHOB</name>
<keyword evidence="4" id="KW-1185">Reference proteome</keyword>
<dbReference type="EMBL" id="CP004393">
    <property type="protein sequence ID" value="AJE46727.1"/>
    <property type="molecule type" value="Genomic_DNA"/>
</dbReference>
<gene>
    <name evidence="3" type="ORF">P73_2012</name>
</gene>
<dbReference type="Proteomes" id="UP000031521">
    <property type="component" value="Chromosome"/>
</dbReference>
<dbReference type="SUPFAM" id="SSF54637">
    <property type="entry name" value="Thioesterase/thiol ester dehydrase-isomerase"/>
    <property type="match status" value="2"/>
</dbReference>
<dbReference type="InterPro" id="IPR054357">
    <property type="entry name" value="MFE-2_N"/>
</dbReference>
<dbReference type="InterPro" id="IPR002539">
    <property type="entry name" value="MaoC-like_dom"/>
</dbReference>
<dbReference type="Pfam" id="PF01575">
    <property type="entry name" value="MaoC_dehydratas"/>
    <property type="match status" value="1"/>
</dbReference>
<dbReference type="PANTHER" id="PTHR13078:SF56">
    <property type="entry name" value="PEROXISOMAL MULTIFUNCTIONAL ENZYME TYPE 2"/>
    <property type="match status" value="1"/>
</dbReference>
<proteinExistence type="predicted"/>
<dbReference type="InterPro" id="IPR029069">
    <property type="entry name" value="HotDog_dom_sf"/>
</dbReference>
<dbReference type="GO" id="GO:0003857">
    <property type="term" value="F:(3S)-3-hydroxyacyl-CoA dehydrogenase (NAD+) activity"/>
    <property type="evidence" value="ECO:0007669"/>
    <property type="project" value="TreeGrafter"/>
</dbReference>
<dbReference type="Gene3D" id="3.10.129.10">
    <property type="entry name" value="Hotdog Thioesterase"/>
    <property type="match status" value="1"/>
</dbReference>
<feature type="domain" description="Peroxisomal multifunctional enzyme type 2-like N-terminal" evidence="2">
    <location>
        <begin position="19"/>
        <end position="144"/>
    </location>
</feature>